<keyword evidence="1" id="KW-0732">Signal</keyword>
<dbReference type="Proteomes" id="UP000198716">
    <property type="component" value="Unassembled WGS sequence"/>
</dbReference>
<accession>A0A1I1XDH9</accession>
<feature type="chain" id="PRO_5011589176" evidence="1">
    <location>
        <begin position="29"/>
        <end position="131"/>
    </location>
</feature>
<feature type="signal peptide" evidence="1">
    <location>
        <begin position="1"/>
        <end position="28"/>
    </location>
</feature>
<organism evidence="2 3">
    <name type="scientific">Actinopolyspora alba</name>
    <dbReference type="NCBI Taxonomy" id="673379"/>
    <lineage>
        <taxon>Bacteria</taxon>
        <taxon>Bacillati</taxon>
        <taxon>Actinomycetota</taxon>
        <taxon>Actinomycetes</taxon>
        <taxon>Actinopolysporales</taxon>
        <taxon>Actinopolysporaceae</taxon>
        <taxon>Actinopolyspora</taxon>
        <taxon>Actinopolyspora alba group</taxon>
    </lineage>
</organism>
<gene>
    <name evidence="2" type="ORF">SAMN04487819_10782</name>
</gene>
<keyword evidence="3" id="KW-1185">Reference proteome</keyword>
<sequence length="131" mass="13928">MRSKFFVSAFLAAAMVGGSLAASAPSWADSSEGEATTKACRLTVWEPSQNGAWVGGRGGRSGCGNVVGWLEVQVWKDVNNGFDEKIGSTRYSNYHNGSFVATGRCRGASAYYTVVVTSKGYRKESAHPAMC</sequence>
<evidence type="ECO:0000313" key="2">
    <source>
        <dbReference type="EMBL" id="SFE05464.1"/>
    </source>
</evidence>
<evidence type="ECO:0000313" key="3">
    <source>
        <dbReference type="Proteomes" id="UP000198716"/>
    </source>
</evidence>
<reference evidence="3" key="1">
    <citation type="submission" date="2016-10" db="EMBL/GenBank/DDBJ databases">
        <authorList>
            <person name="Varghese N."/>
            <person name="Submissions S."/>
        </authorList>
    </citation>
    <scope>NUCLEOTIDE SEQUENCE [LARGE SCALE GENOMIC DNA]</scope>
    <source>
        <strain evidence="3">DSM 45004</strain>
    </source>
</reference>
<evidence type="ECO:0000256" key="1">
    <source>
        <dbReference type="SAM" id="SignalP"/>
    </source>
</evidence>
<proteinExistence type="predicted"/>
<dbReference type="AlphaFoldDB" id="A0A1I1XDH9"/>
<name>A0A1I1XDH9_9ACTN</name>
<protein>
    <submittedName>
        <fullName evidence="2">Uncharacterized protein</fullName>
    </submittedName>
</protein>
<dbReference type="EMBL" id="FOMZ01000007">
    <property type="protein sequence ID" value="SFE05464.1"/>
    <property type="molecule type" value="Genomic_DNA"/>
</dbReference>